<reference evidence="2 3" key="1">
    <citation type="submission" date="2016-04" db="EMBL/GenBank/DDBJ databases">
        <title>Complete genome sequence of Dokdonella koreensis DS-123T.</title>
        <authorList>
            <person name="Kim J.F."/>
            <person name="Lee H."/>
            <person name="Kwak M.-J."/>
        </authorList>
    </citation>
    <scope>NUCLEOTIDE SEQUENCE [LARGE SCALE GENOMIC DNA]</scope>
    <source>
        <strain evidence="2 3">DS-123</strain>
    </source>
</reference>
<dbReference type="RefSeq" id="WP_150132036.1">
    <property type="nucleotide sequence ID" value="NZ_CP015249.1"/>
</dbReference>
<keyword evidence="1" id="KW-1133">Transmembrane helix</keyword>
<evidence type="ECO:0008006" key="4">
    <source>
        <dbReference type="Google" id="ProtNLM"/>
    </source>
</evidence>
<evidence type="ECO:0000313" key="2">
    <source>
        <dbReference type="EMBL" id="ANB17281.1"/>
    </source>
</evidence>
<evidence type="ECO:0000256" key="1">
    <source>
        <dbReference type="SAM" id="Phobius"/>
    </source>
</evidence>
<dbReference type="STRING" id="1300342.I596_1251"/>
<dbReference type="AlphaFoldDB" id="A0A160DTI3"/>
<feature type="transmembrane region" description="Helical" evidence="1">
    <location>
        <begin position="197"/>
        <end position="215"/>
    </location>
</feature>
<protein>
    <recommendedName>
        <fullName evidence="4">Transmembrane protein</fullName>
    </recommendedName>
</protein>
<dbReference type="Proteomes" id="UP000076830">
    <property type="component" value="Chromosome"/>
</dbReference>
<keyword evidence="1" id="KW-0812">Transmembrane</keyword>
<feature type="transmembrane region" description="Helical" evidence="1">
    <location>
        <begin position="74"/>
        <end position="96"/>
    </location>
</feature>
<accession>A0A160DTI3</accession>
<name>A0A160DTI3_9GAMM</name>
<dbReference type="EMBL" id="CP015249">
    <property type="protein sequence ID" value="ANB17281.1"/>
    <property type="molecule type" value="Genomic_DNA"/>
</dbReference>
<feature type="transmembrane region" description="Helical" evidence="1">
    <location>
        <begin position="50"/>
        <end position="68"/>
    </location>
</feature>
<proteinExistence type="predicted"/>
<keyword evidence="3" id="KW-1185">Reference proteome</keyword>
<keyword evidence="1" id="KW-0472">Membrane</keyword>
<dbReference type="KEGG" id="dko:I596_1251"/>
<sequence length="249" mass="27592">MTSSEQGVQVAAIAKAPTPEPLGFERIDAMIDAVAALQAGSKPGRLERGAFVVGLLGPAVGFPIAWLLTGPAAVWFAAVGLAIELIGLGLSGALALKRHWWSLRHARRDFARELDRDFDHYRRFVAELRRFPKAELEARLRYVRGRVQALQHGLGLFTGGFERLGILPVVGLLYLQFRDWRWNDWGWLAEMNLLQGLLIWALLLVYVAGWQLAILHRRIQAYELLLAEAVHPDGGVVSVEAPAAPKPAR</sequence>
<feature type="transmembrane region" description="Helical" evidence="1">
    <location>
        <begin position="154"/>
        <end position="177"/>
    </location>
</feature>
<evidence type="ECO:0000313" key="3">
    <source>
        <dbReference type="Proteomes" id="UP000076830"/>
    </source>
</evidence>
<organism evidence="2 3">
    <name type="scientific">Dokdonella koreensis DS-123</name>
    <dbReference type="NCBI Taxonomy" id="1300342"/>
    <lineage>
        <taxon>Bacteria</taxon>
        <taxon>Pseudomonadati</taxon>
        <taxon>Pseudomonadota</taxon>
        <taxon>Gammaproteobacteria</taxon>
        <taxon>Lysobacterales</taxon>
        <taxon>Rhodanobacteraceae</taxon>
        <taxon>Dokdonella</taxon>
    </lineage>
</organism>
<dbReference type="OrthoDB" id="5985545at2"/>
<gene>
    <name evidence="2" type="ORF">I596_1251</name>
</gene>